<keyword evidence="4 6" id="KW-0092">Biotin</keyword>
<dbReference type="GO" id="GO:0006355">
    <property type="term" value="P:regulation of DNA-templated transcription"/>
    <property type="evidence" value="ECO:0007669"/>
    <property type="project" value="UniProtKB-UniRule"/>
</dbReference>
<dbReference type="NCBIfam" id="TIGR00121">
    <property type="entry name" value="birA_ligase"/>
    <property type="match status" value="1"/>
</dbReference>
<keyword evidence="3 6" id="KW-0067">ATP-binding</keyword>
<dbReference type="OrthoDB" id="9807064at2"/>
<proteinExistence type="inferred from homology"/>
<evidence type="ECO:0000256" key="2">
    <source>
        <dbReference type="ARBA" id="ARBA00022741"/>
    </source>
</evidence>
<dbReference type="CDD" id="cd00090">
    <property type="entry name" value="HTH_ARSR"/>
    <property type="match status" value="1"/>
</dbReference>
<sequence>MKQSTSKTSDTNRNHIVQALASGQFCSGEVLGEQLGISRAAVSKYIKALGELGLNIFSVTGKGYRLAEPIQLLDSELIAGYCARFDSKQLTLLNVIDSTNQYLKDRIGTLNNGDMCLAEAQTAGRGRRGRTWVSPYGASLYLSQYWQFAGGYQSIGGLSLAVGVAITRALEKAGYRDIELKWPNDIYARGKKLAGVLIEVEGQMGSACDCIIGVGLNMALDLGSEQIDQPWIDLATLDPEQFDRNRVSAFLLDELTHCAQVFSQSGLEPFIESWREKNVFKDKPIRLIIGNKTVQGICKGIDSTGALLLAHENGVQAYSGGEISVRAN</sequence>
<evidence type="ECO:0000256" key="5">
    <source>
        <dbReference type="ARBA" id="ARBA00047846"/>
    </source>
</evidence>
<dbReference type="InterPro" id="IPR008988">
    <property type="entry name" value="Transcriptional_repressor_C"/>
</dbReference>
<dbReference type="PANTHER" id="PTHR12835:SF5">
    <property type="entry name" value="BIOTIN--PROTEIN LIGASE"/>
    <property type="match status" value="1"/>
</dbReference>
<evidence type="ECO:0000256" key="3">
    <source>
        <dbReference type="ARBA" id="ARBA00022840"/>
    </source>
</evidence>
<dbReference type="InterPro" id="IPR011991">
    <property type="entry name" value="ArsR-like_HTH"/>
</dbReference>
<dbReference type="GO" id="GO:0004077">
    <property type="term" value="F:biotin--[biotin carboxyl-carrier protein] ligase activity"/>
    <property type="evidence" value="ECO:0007669"/>
    <property type="project" value="UniProtKB-UniRule"/>
</dbReference>
<evidence type="ECO:0000256" key="4">
    <source>
        <dbReference type="ARBA" id="ARBA00023267"/>
    </source>
</evidence>
<dbReference type="Gene3D" id="3.30.930.10">
    <property type="entry name" value="Bira Bifunctional Protein, Domain 2"/>
    <property type="match status" value="1"/>
</dbReference>
<feature type="domain" description="BPL/LPL catalytic" evidence="7">
    <location>
        <begin position="74"/>
        <end position="263"/>
    </location>
</feature>
<dbReference type="KEGG" id="pmes:FX988_02305"/>
<feature type="binding site" evidence="6">
    <location>
        <begin position="98"/>
        <end position="100"/>
    </location>
    <ligand>
        <name>biotin</name>
        <dbReference type="ChEBI" id="CHEBI:57586"/>
    </ligand>
</feature>
<comment type="catalytic activity">
    <reaction evidence="5 6">
        <text>biotin + L-lysyl-[protein] + ATP = N(6)-biotinyl-L-lysyl-[protein] + AMP + diphosphate + H(+)</text>
        <dbReference type="Rhea" id="RHEA:11756"/>
        <dbReference type="Rhea" id="RHEA-COMP:9752"/>
        <dbReference type="Rhea" id="RHEA-COMP:10505"/>
        <dbReference type="ChEBI" id="CHEBI:15378"/>
        <dbReference type="ChEBI" id="CHEBI:29969"/>
        <dbReference type="ChEBI" id="CHEBI:30616"/>
        <dbReference type="ChEBI" id="CHEBI:33019"/>
        <dbReference type="ChEBI" id="CHEBI:57586"/>
        <dbReference type="ChEBI" id="CHEBI:83144"/>
        <dbReference type="ChEBI" id="CHEBI:456215"/>
        <dbReference type="EC" id="6.3.4.15"/>
    </reaction>
</comment>
<dbReference type="InterPro" id="IPR013196">
    <property type="entry name" value="HTH_11"/>
</dbReference>
<dbReference type="CDD" id="cd16442">
    <property type="entry name" value="BPL"/>
    <property type="match status" value="1"/>
</dbReference>
<keyword evidence="9" id="KW-1185">Reference proteome</keyword>
<keyword evidence="6" id="KW-0238">DNA-binding</keyword>
<dbReference type="Pfam" id="PF02237">
    <property type="entry name" value="BPL_C"/>
    <property type="match status" value="1"/>
</dbReference>
<evidence type="ECO:0000313" key="8">
    <source>
        <dbReference type="EMBL" id="QHJ12059.1"/>
    </source>
</evidence>
<dbReference type="EMBL" id="CP047656">
    <property type="protein sequence ID" value="QHJ12059.1"/>
    <property type="molecule type" value="Genomic_DNA"/>
</dbReference>
<dbReference type="Proteomes" id="UP000464524">
    <property type="component" value="Chromosome"/>
</dbReference>
<dbReference type="PROSITE" id="PS51733">
    <property type="entry name" value="BPL_LPL_CATALYTIC"/>
    <property type="match status" value="1"/>
</dbReference>
<dbReference type="InterPro" id="IPR004143">
    <property type="entry name" value="BPL_LPL_catalytic"/>
</dbReference>
<dbReference type="InterPro" id="IPR030855">
    <property type="entry name" value="Bifunct_BirA"/>
</dbReference>
<dbReference type="Pfam" id="PF03099">
    <property type="entry name" value="BPL_LplA_LipB"/>
    <property type="match status" value="1"/>
</dbReference>
<dbReference type="Gene3D" id="1.10.10.10">
    <property type="entry name" value="Winged helix-like DNA-binding domain superfamily/Winged helix DNA-binding domain"/>
    <property type="match status" value="1"/>
</dbReference>
<dbReference type="Gene3D" id="2.30.30.100">
    <property type="match status" value="1"/>
</dbReference>
<evidence type="ECO:0000313" key="9">
    <source>
        <dbReference type="Proteomes" id="UP000464524"/>
    </source>
</evidence>
<name>A0A857JJ35_9ALTE</name>
<dbReference type="InterPro" id="IPR036390">
    <property type="entry name" value="WH_DNA-bd_sf"/>
</dbReference>
<feature type="DNA-binding region" description="H-T-H motif" evidence="6">
    <location>
        <begin position="28"/>
        <end position="47"/>
    </location>
</feature>
<dbReference type="EC" id="6.3.4.15" evidence="6"/>
<accession>A0A857JJ35</accession>
<dbReference type="InterPro" id="IPR045864">
    <property type="entry name" value="aa-tRNA-synth_II/BPL/LPL"/>
</dbReference>
<protein>
    <recommendedName>
        <fullName evidence="6">Bifunctional ligase/repressor BirA</fullName>
    </recommendedName>
    <alternativeName>
        <fullName evidence="6">Biotin operon repressor</fullName>
    </alternativeName>
    <alternativeName>
        <fullName evidence="6">Biotin--[acetyl-CoA-carboxylase] ligase</fullName>
        <ecNumber evidence="6">6.3.4.15</ecNumber>
    </alternativeName>
    <alternativeName>
        <fullName evidence="6">Biotin--protein ligase</fullName>
    </alternativeName>
    <alternativeName>
        <fullName evidence="6">Biotin-[acetyl-CoA carboxylase] synthetase</fullName>
    </alternativeName>
</protein>
<keyword evidence="1 6" id="KW-0436">Ligase</keyword>
<dbReference type="Pfam" id="PF08279">
    <property type="entry name" value="HTH_11"/>
    <property type="match status" value="1"/>
</dbReference>
<dbReference type="InterPro" id="IPR036388">
    <property type="entry name" value="WH-like_DNA-bd_sf"/>
</dbReference>
<keyword evidence="6" id="KW-0804">Transcription</keyword>
<dbReference type="AlphaFoldDB" id="A0A857JJ35"/>
<dbReference type="RefSeq" id="WP_160179945.1">
    <property type="nucleotide sequence ID" value="NZ_CP047656.1"/>
</dbReference>
<feature type="binding site" evidence="6">
    <location>
        <position position="192"/>
    </location>
    <ligand>
        <name>biotin</name>
        <dbReference type="ChEBI" id="CHEBI:57586"/>
    </ligand>
</feature>
<keyword evidence="6" id="KW-0805">Transcription regulation</keyword>
<dbReference type="SUPFAM" id="SSF50037">
    <property type="entry name" value="C-terminal domain of transcriptional repressors"/>
    <property type="match status" value="1"/>
</dbReference>
<dbReference type="HAMAP" id="MF_00978">
    <property type="entry name" value="Bifunct_BirA"/>
    <property type="match status" value="1"/>
</dbReference>
<comment type="similarity">
    <text evidence="6">Belongs to the biotin--protein ligase family.</text>
</comment>
<gene>
    <name evidence="6" type="primary">birA</name>
    <name evidence="8" type="ORF">FX988_02305</name>
</gene>
<dbReference type="GO" id="GO:0005737">
    <property type="term" value="C:cytoplasm"/>
    <property type="evidence" value="ECO:0007669"/>
    <property type="project" value="TreeGrafter"/>
</dbReference>
<evidence type="ECO:0000256" key="1">
    <source>
        <dbReference type="ARBA" id="ARBA00022598"/>
    </source>
</evidence>
<comment type="function">
    <text evidence="6">Acts both as a biotin--[acetyl-CoA-carboxylase] ligase and a biotin-operon repressor. In the presence of ATP, BirA activates biotin to form the BirA-biotinyl-5'-adenylate (BirA-bio-5'-AMP or holoBirA) complex. HoloBirA can either transfer the biotinyl moiety to the biotin carboxyl carrier protein (BCCP) subunit of acetyl-CoA carboxylase, or bind to the biotin operator site and inhibit transcription of the operon.</text>
</comment>
<evidence type="ECO:0000256" key="6">
    <source>
        <dbReference type="HAMAP-Rule" id="MF_00978"/>
    </source>
</evidence>
<feature type="binding site" evidence="6">
    <location>
        <position position="121"/>
    </location>
    <ligand>
        <name>biotin</name>
        <dbReference type="ChEBI" id="CHEBI:57586"/>
    </ligand>
</feature>
<dbReference type="NCBIfam" id="NF008847">
    <property type="entry name" value="PRK11886.1-2"/>
    <property type="match status" value="1"/>
</dbReference>
<dbReference type="GO" id="GO:0003677">
    <property type="term" value="F:DNA binding"/>
    <property type="evidence" value="ECO:0007669"/>
    <property type="project" value="UniProtKB-UniRule"/>
</dbReference>
<dbReference type="GO" id="GO:0005524">
    <property type="term" value="F:ATP binding"/>
    <property type="evidence" value="ECO:0007669"/>
    <property type="project" value="UniProtKB-UniRule"/>
</dbReference>
<organism evidence="8 9">
    <name type="scientific">Paraglaciecola mesophila</name>
    <dbReference type="NCBI Taxonomy" id="197222"/>
    <lineage>
        <taxon>Bacteria</taxon>
        <taxon>Pseudomonadati</taxon>
        <taxon>Pseudomonadota</taxon>
        <taxon>Gammaproteobacteria</taxon>
        <taxon>Alteromonadales</taxon>
        <taxon>Alteromonadaceae</taxon>
        <taxon>Paraglaciecola</taxon>
    </lineage>
</organism>
<dbReference type="SUPFAM" id="SSF46785">
    <property type="entry name" value="Winged helix' DNA-binding domain"/>
    <property type="match status" value="1"/>
</dbReference>
<evidence type="ECO:0000259" key="7">
    <source>
        <dbReference type="PROSITE" id="PS51733"/>
    </source>
</evidence>
<feature type="binding site" evidence="6">
    <location>
        <begin position="125"/>
        <end position="127"/>
    </location>
    <ligand>
        <name>biotin</name>
        <dbReference type="ChEBI" id="CHEBI:57586"/>
    </ligand>
</feature>
<dbReference type="SUPFAM" id="SSF55681">
    <property type="entry name" value="Class II aaRS and biotin synthetases"/>
    <property type="match status" value="1"/>
</dbReference>
<keyword evidence="6" id="KW-0678">Repressor</keyword>
<dbReference type="PANTHER" id="PTHR12835">
    <property type="entry name" value="BIOTIN PROTEIN LIGASE"/>
    <property type="match status" value="1"/>
</dbReference>
<keyword evidence="2 6" id="KW-0547">Nucleotide-binding</keyword>
<reference evidence="8 9" key="1">
    <citation type="submission" date="2019-12" db="EMBL/GenBank/DDBJ databases">
        <title>Genome sequencing and assembly of endphytes of Porphyra tenera.</title>
        <authorList>
            <person name="Park J.M."/>
            <person name="Shin R."/>
            <person name="Jo S.H."/>
        </authorList>
    </citation>
    <scope>NUCLEOTIDE SEQUENCE [LARGE SCALE GENOMIC DNA]</scope>
    <source>
        <strain evidence="8 9">GPM4</strain>
    </source>
</reference>
<dbReference type="InterPro" id="IPR004408">
    <property type="entry name" value="Biotin_CoA_COase_ligase"/>
</dbReference>
<dbReference type="InterPro" id="IPR003142">
    <property type="entry name" value="BPL_C"/>
</dbReference>